<dbReference type="OrthoDB" id="5187898at2"/>
<keyword evidence="4" id="KW-1185">Reference proteome</keyword>
<accession>A0A286H562</accession>
<feature type="transmembrane region" description="Helical" evidence="1">
    <location>
        <begin position="21"/>
        <end position="42"/>
    </location>
</feature>
<keyword evidence="1" id="KW-0472">Membrane</keyword>
<dbReference type="Proteomes" id="UP000219482">
    <property type="component" value="Unassembled WGS sequence"/>
</dbReference>
<dbReference type="AlphaFoldDB" id="A0A286H562"/>
<dbReference type="RefSeq" id="WP_097185586.1">
    <property type="nucleotide sequence ID" value="NZ_OCNK01000005.1"/>
</dbReference>
<organism evidence="3 4">
    <name type="scientific">Blastococcus haudaquaticus</name>
    <dbReference type="NCBI Taxonomy" id="1938745"/>
    <lineage>
        <taxon>Bacteria</taxon>
        <taxon>Bacillati</taxon>
        <taxon>Actinomycetota</taxon>
        <taxon>Actinomycetes</taxon>
        <taxon>Geodermatophilales</taxon>
        <taxon>Geodermatophilaceae</taxon>
        <taxon>Blastococcus</taxon>
    </lineage>
</organism>
<dbReference type="Pfam" id="PF13400">
    <property type="entry name" value="Tad"/>
    <property type="match status" value="1"/>
</dbReference>
<protein>
    <submittedName>
        <fullName evidence="3">Flp pilus assembly protein TadG</fullName>
    </submittedName>
</protein>
<evidence type="ECO:0000256" key="1">
    <source>
        <dbReference type="SAM" id="Phobius"/>
    </source>
</evidence>
<feature type="domain" description="Putative Flp pilus-assembly TadG-like N-terminal" evidence="2">
    <location>
        <begin position="21"/>
        <end position="64"/>
    </location>
</feature>
<dbReference type="InterPro" id="IPR028087">
    <property type="entry name" value="Tad_N"/>
</dbReference>
<proteinExistence type="predicted"/>
<name>A0A286H562_9ACTN</name>
<keyword evidence="1" id="KW-1133">Transmembrane helix</keyword>
<gene>
    <name evidence="3" type="ORF">SAMN06272739_3901</name>
</gene>
<reference evidence="4" key="1">
    <citation type="submission" date="2017-09" db="EMBL/GenBank/DDBJ databases">
        <authorList>
            <person name="Varghese N."/>
            <person name="Submissions S."/>
        </authorList>
    </citation>
    <scope>NUCLEOTIDE SEQUENCE [LARGE SCALE GENOMIC DNA]</scope>
    <source>
        <strain evidence="4">DSM 44270</strain>
    </source>
</reference>
<evidence type="ECO:0000259" key="2">
    <source>
        <dbReference type="Pfam" id="PF13400"/>
    </source>
</evidence>
<dbReference type="EMBL" id="OCNK01000005">
    <property type="protein sequence ID" value="SOE02940.1"/>
    <property type="molecule type" value="Genomic_DNA"/>
</dbReference>
<evidence type="ECO:0000313" key="3">
    <source>
        <dbReference type="EMBL" id="SOE02940.1"/>
    </source>
</evidence>
<keyword evidence="1" id="KW-0812">Transmembrane</keyword>
<evidence type="ECO:0000313" key="4">
    <source>
        <dbReference type="Proteomes" id="UP000219482"/>
    </source>
</evidence>
<sequence length="338" mass="35399">MRGLITGRLARSRRRLGDERGAVAVMVALLLVPLLGFGAIAVDVAAVHAERQALQNGADAAAMAIATDCAWNACGITETTATTLAEANSGSLSATLATPDVDVDLARRSITVTTSATQEHFFAPLIGVESSTATATSTAAWSGISHATSTIPMAISKCAYDKMVRGASITLYPGDSAMCGTGASAVPASIWLTTAGKCETTTSVGATLSRYVPALRTDFPPACRPVGFSFPLAGVIGEQVHLPVFEQASATAAPKVYGFVAFDVGEVKVNERSFRISNFWDLILFIILWWLDRLPENHGFKAIGTLGTSVEMSTAPVNTSSAPDLGARSVYLTERNPQ</sequence>